<dbReference type="Gene3D" id="1.10.443.10">
    <property type="entry name" value="Intergrase catalytic core"/>
    <property type="match status" value="1"/>
</dbReference>
<dbReference type="GO" id="GO:0015074">
    <property type="term" value="P:DNA integration"/>
    <property type="evidence" value="ECO:0007669"/>
    <property type="project" value="InterPro"/>
</dbReference>
<accession>A0A1H0AJF4</accession>
<dbReference type="SUPFAM" id="SSF56349">
    <property type="entry name" value="DNA breaking-rejoining enzymes"/>
    <property type="match status" value="1"/>
</dbReference>
<keyword evidence="1" id="KW-0233">DNA recombination</keyword>
<evidence type="ECO:0000259" key="2">
    <source>
        <dbReference type="PROSITE" id="PS51898"/>
    </source>
</evidence>
<reference evidence="3 4" key="1">
    <citation type="submission" date="2016-10" db="EMBL/GenBank/DDBJ databases">
        <authorList>
            <person name="de Groot N.N."/>
        </authorList>
    </citation>
    <scope>NUCLEOTIDE SEQUENCE [LARGE SCALE GENOMIC DNA]</scope>
    <source>
        <strain evidence="3 4">DSM 1736</strain>
    </source>
</reference>
<name>A0A1H0AJF4_9FIRM</name>
<evidence type="ECO:0000313" key="3">
    <source>
        <dbReference type="EMBL" id="SDN33712.1"/>
    </source>
</evidence>
<dbReference type="InterPro" id="IPR011010">
    <property type="entry name" value="DNA_brk_join_enz"/>
</dbReference>
<dbReference type="EMBL" id="FNHB01000019">
    <property type="protein sequence ID" value="SDN33712.1"/>
    <property type="molecule type" value="Genomic_DNA"/>
</dbReference>
<feature type="domain" description="Tyr recombinase" evidence="2">
    <location>
        <begin position="1"/>
        <end position="129"/>
    </location>
</feature>
<dbReference type="STRING" id="146817.SAMN04488502_1195"/>
<evidence type="ECO:0000313" key="4">
    <source>
        <dbReference type="Proteomes" id="UP000214880"/>
    </source>
</evidence>
<dbReference type="Proteomes" id="UP000214880">
    <property type="component" value="Unassembled WGS sequence"/>
</dbReference>
<dbReference type="InterPro" id="IPR002104">
    <property type="entry name" value="Integrase_catalytic"/>
</dbReference>
<dbReference type="AlphaFoldDB" id="A0A1H0AJF4"/>
<organism evidence="3 4">
    <name type="scientific">Dendrosporobacter quercicolus</name>
    <dbReference type="NCBI Taxonomy" id="146817"/>
    <lineage>
        <taxon>Bacteria</taxon>
        <taxon>Bacillati</taxon>
        <taxon>Bacillota</taxon>
        <taxon>Negativicutes</taxon>
        <taxon>Selenomonadales</taxon>
        <taxon>Sporomusaceae</taxon>
        <taxon>Dendrosporobacter</taxon>
    </lineage>
</organism>
<dbReference type="GO" id="GO:0006310">
    <property type="term" value="P:DNA recombination"/>
    <property type="evidence" value="ECO:0007669"/>
    <property type="project" value="UniProtKB-KW"/>
</dbReference>
<protein>
    <submittedName>
        <fullName evidence="3">Phage integrase family protein</fullName>
    </submittedName>
</protein>
<gene>
    <name evidence="3" type="ORF">SAMN04488502_1195</name>
</gene>
<dbReference type="GO" id="GO:0003677">
    <property type="term" value="F:DNA binding"/>
    <property type="evidence" value="ECO:0007669"/>
    <property type="project" value="InterPro"/>
</dbReference>
<dbReference type="OrthoDB" id="9769726at2"/>
<sequence length="239" mass="25884">MTPKPTSGSASCRCRKSSCLRLSGFRHARQPLLPPVRLTAGPGRIRPGIPQFLRQTPGPAQLVQMISTPGQNGDLTITFHKLRHDYASRLSASGVSIKDAQYRLGHSTIQMLLNVYTHRISGGQEQIASWLNALFPTAPSTMKHHFIDRLENAVSAALLYGCCSRKRLRAGKPRGSPRLPPGAAGPRQSVASCKNVLLQQHRAWSVTAPAALWGLFYLHQAAARKKTAGITGSLPAKTA</sequence>
<keyword evidence="4" id="KW-1185">Reference proteome</keyword>
<dbReference type="Pfam" id="PF00589">
    <property type="entry name" value="Phage_integrase"/>
    <property type="match status" value="1"/>
</dbReference>
<proteinExistence type="predicted"/>
<dbReference type="InterPro" id="IPR013762">
    <property type="entry name" value="Integrase-like_cat_sf"/>
</dbReference>
<evidence type="ECO:0000256" key="1">
    <source>
        <dbReference type="ARBA" id="ARBA00023172"/>
    </source>
</evidence>
<dbReference type="PROSITE" id="PS51898">
    <property type="entry name" value="TYR_RECOMBINASE"/>
    <property type="match status" value="1"/>
</dbReference>